<accession>A0ABU5L7P3</accession>
<keyword evidence="6" id="KW-1185">Reference proteome</keyword>
<organism evidence="5 6">
    <name type="scientific">Candidatus Cyrtobacter comes</name>
    <dbReference type="NCBI Taxonomy" id="675776"/>
    <lineage>
        <taxon>Bacteria</taxon>
        <taxon>Pseudomonadati</taxon>
        <taxon>Pseudomonadota</taxon>
        <taxon>Alphaproteobacteria</taxon>
        <taxon>Rickettsiales</taxon>
        <taxon>Candidatus Midichloriaceae</taxon>
        <taxon>Candidatus Cyrtobacter</taxon>
    </lineage>
</organism>
<sequence>MREEESGLYIEGKLDLSLYHGKKAYDLVKGGIIDGLSIGFDIIKYKKEGSFRCIEKLRLIEISVVSLPSNPKAKIFYVKSASGTKKIDKIISDFKSICAQN</sequence>
<name>A0ABU5L7P3_9RICK</name>
<evidence type="ECO:0000256" key="1">
    <source>
        <dbReference type="ARBA" id="ARBA00022612"/>
    </source>
</evidence>
<protein>
    <submittedName>
        <fullName evidence="5">HK97 family phage prohead protease</fullName>
    </submittedName>
</protein>
<evidence type="ECO:0000256" key="3">
    <source>
        <dbReference type="ARBA" id="ARBA00022801"/>
    </source>
</evidence>
<feature type="domain" description="Prohead serine protease" evidence="4">
    <location>
        <begin position="2"/>
        <end position="78"/>
    </location>
</feature>
<proteinExistence type="predicted"/>
<dbReference type="NCBIfam" id="TIGR01543">
    <property type="entry name" value="proheadase_HK97"/>
    <property type="match status" value="1"/>
</dbReference>
<reference evidence="5 6" key="1">
    <citation type="submission" date="2023-02" db="EMBL/GenBank/DDBJ databases">
        <title>Host association and intracellularity evolved multiple times independently in the Rickettsiales.</title>
        <authorList>
            <person name="Castelli M."/>
            <person name="Nardi T."/>
            <person name="Gammuto L."/>
            <person name="Bellinzona G."/>
            <person name="Sabaneyeva E."/>
            <person name="Potekhin A."/>
            <person name="Serra V."/>
            <person name="Petroni G."/>
            <person name="Sassera D."/>
        </authorList>
    </citation>
    <scope>NUCLEOTIDE SEQUENCE [LARGE SCALE GENOMIC DNA]</scope>
    <source>
        <strain evidence="5 6">BOD18</strain>
    </source>
</reference>
<evidence type="ECO:0000259" key="4">
    <source>
        <dbReference type="Pfam" id="PF04586"/>
    </source>
</evidence>
<keyword evidence="1" id="KW-1188">Viral release from host cell</keyword>
<evidence type="ECO:0000313" key="6">
    <source>
        <dbReference type="Proteomes" id="UP001293791"/>
    </source>
</evidence>
<dbReference type="InterPro" id="IPR054613">
    <property type="entry name" value="Peptidase_S78_dom"/>
</dbReference>
<dbReference type="Pfam" id="PF04586">
    <property type="entry name" value="Peptidase_S78"/>
    <property type="match status" value="1"/>
</dbReference>
<gene>
    <name evidence="5" type="ORF">Cyrtocomes_00250</name>
</gene>
<dbReference type="InterPro" id="IPR006433">
    <property type="entry name" value="Prohead_protease"/>
</dbReference>
<dbReference type="Proteomes" id="UP001293791">
    <property type="component" value="Unassembled WGS sequence"/>
</dbReference>
<dbReference type="GO" id="GO:0006508">
    <property type="term" value="P:proteolysis"/>
    <property type="evidence" value="ECO:0007669"/>
    <property type="project" value="UniProtKB-KW"/>
</dbReference>
<keyword evidence="2 5" id="KW-0645">Protease</keyword>
<comment type="caution">
    <text evidence="5">The sequence shown here is derived from an EMBL/GenBank/DDBJ whole genome shotgun (WGS) entry which is preliminary data.</text>
</comment>
<evidence type="ECO:0000256" key="2">
    <source>
        <dbReference type="ARBA" id="ARBA00022670"/>
    </source>
</evidence>
<evidence type="ECO:0000313" key="5">
    <source>
        <dbReference type="EMBL" id="MDZ5761890.1"/>
    </source>
</evidence>
<dbReference type="EMBL" id="JARGYT010000009">
    <property type="protein sequence ID" value="MDZ5761890.1"/>
    <property type="molecule type" value="Genomic_DNA"/>
</dbReference>
<dbReference type="GO" id="GO:0008233">
    <property type="term" value="F:peptidase activity"/>
    <property type="evidence" value="ECO:0007669"/>
    <property type="project" value="UniProtKB-KW"/>
</dbReference>
<keyword evidence="3" id="KW-0378">Hydrolase</keyword>